<dbReference type="GO" id="GO:0000724">
    <property type="term" value="P:double-strand break repair via homologous recombination"/>
    <property type="evidence" value="ECO:0007669"/>
    <property type="project" value="TreeGrafter"/>
</dbReference>
<evidence type="ECO:0000259" key="4">
    <source>
        <dbReference type="Pfam" id="PF21000"/>
    </source>
</evidence>
<dbReference type="InterPro" id="IPR008914">
    <property type="entry name" value="PEBP"/>
</dbReference>
<sequence length="657" mass="75469">MTQLEEIHLHFARNHIKLRMEWLREVVNFLSNVKKSTDKLLDLVYHQWIYSNIKQSTEPARAFENSEDIFDLPQHLVFQIQSVTDIGTPFLKQYQTLVQKDYDETAAEIGVNELDDFKIDKGFKCFCLQITDGERIFKAVEQKRVPTLSLSTPPGSKILIFRGTRINQNIIFLDSKNCQLLGGAVYDLMLQNNALHSLCRHLNRQIPSDPRSAQMTQLEEIHLHFARNHIKLRMEWLREVVNFLSNVKNSTDKLIDLVYHQWIYSNIKQSTEPIKEFENSNDIFNLPQPLVFQIQSVTDIGTPFLKQYHTLVQKDYDETAAEIGVNELDDFKIDKGFKCFCLQITDGERIFKAVEQKRVPTLSLSTPPGSKILIFRGTRINQNIIFLDSKNCQLLGGAVYDLMLQNNSLNFISGQINRQIPSQQNELVEYDWKFSIPLLMFITPIRSFRYFKVFAPLINNSGILLHTRTATIMSTIEEFKKNSIVSDVVPTAPEKRIRVTYDSGVEANLGNVLTPTQVKNPPTITWEAEDGALYTLAMTDPDAPSRADPKFREWHHWLIVNIPGNDVSKGEILSEYVGSGPPKDTGLHRYVFLVYKQKGKIHDPEHGHLTNRSGDNRGCFKINDFAKKHGLGNPIAGNFYQAEYDDYVPILYKQLGD</sequence>
<proteinExistence type="inferred from homology"/>
<dbReference type="SUPFAM" id="SSF49777">
    <property type="entry name" value="PEBP-like"/>
    <property type="match status" value="1"/>
</dbReference>
<feature type="domain" description="RecQ mediated genome instability protein 1 OB-fold" evidence="3">
    <location>
        <begin position="280"/>
        <end position="406"/>
    </location>
</feature>
<dbReference type="InterPro" id="IPR013894">
    <property type="entry name" value="RMI1_OB"/>
</dbReference>
<dbReference type="InterPro" id="IPR049363">
    <property type="entry name" value="RMI1_N"/>
</dbReference>
<feature type="domain" description="RecQ mediated genome instability protein 1 OB-fold" evidence="3">
    <location>
        <begin position="66"/>
        <end position="192"/>
    </location>
</feature>
<protein>
    <recommendedName>
        <fullName evidence="2">RecQ-mediated genome instability protein 1</fullName>
    </recommendedName>
</protein>
<dbReference type="Gene3D" id="2.40.50.770">
    <property type="entry name" value="RecQ-mediated genome instability protein Rmi1, C-terminal domain"/>
    <property type="match status" value="2"/>
</dbReference>
<feature type="domain" description="RMI1 N-terminal" evidence="4">
    <location>
        <begin position="226"/>
        <end position="270"/>
    </location>
</feature>
<evidence type="ECO:0000313" key="6">
    <source>
        <dbReference type="WBParaSite" id="scf7180000419576.g4024"/>
    </source>
</evidence>
<dbReference type="CDD" id="cd00866">
    <property type="entry name" value="PEBP_euk"/>
    <property type="match status" value="1"/>
</dbReference>
<feature type="domain" description="RMI1 N-terminal" evidence="4">
    <location>
        <begin position="12"/>
        <end position="56"/>
    </location>
</feature>
<dbReference type="Pfam" id="PF01161">
    <property type="entry name" value="PBP"/>
    <property type="match status" value="1"/>
</dbReference>
<evidence type="ECO:0000259" key="3">
    <source>
        <dbReference type="Pfam" id="PF08585"/>
    </source>
</evidence>
<dbReference type="WBParaSite" id="scf7180000419576.g4024">
    <property type="protein sequence ID" value="scf7180000419576.g4024"/>
    <property type="gene ID" value="scf7180000419576.g4024"/>
</dbReference>
<evidence type="ECO:0000313" key="5">
    <source>
        <dbReference type="Proteomes" id="UP000887560"/>
    </source>
</evidence>
<dbReference type="AlphaFoldDB" id="A0A915NR15"/>
<dbReference type="InterPro" id="IPR042470">
    <property type="entry name" value="RMI1_N_C_sf"/>
</dbReference>
<dbReference type="Pfam" id="PF21000">
    <property type="entry name" value="RMI1_N_N"/>
    <property type="match status" value="2"/>
</dbReference>
<dbReference type="Pfam" id="PF08585">
    <property type="entry name" value="RMI1_N_C"/>
    <property type="match status" value="2"/>
</dbReference>
<accession>A0A915NR15</accession>
<dbReference type="FunFam" id="3.90.280.10:FF:000006">
    <property type="entry name" value="protein D3"/>
    <property type="match status" value="1"/>
</dbReference>
<dbReference type="SMART" id="SM01161">
    <property type="entry name" value="DUF1767"/>
    <property type="match status" value="2"/>
</dbReference>
<dbReference type="PANTHER" id="PTHR14790:SF15">
    <property type="entry name" value="RECQ-MEDIATED GENOME INSTABILITY PROTEIN 1"/>
    <property type="match status" value="1"/>
</dbReference>
<keyword evidence="5" id="KW-1185">Reference proteome</keyword>
<dbReference type="PANTHER" id="PTHR14790">
    <property type="entry name" value="RECQ-MEDIATED GENOME INSTABILITY PROTEIN 1 RMI1"/>
    <property type="match status" value="1"/>
</dbReference>
<organism evidence="5 6">
    <name type="scientific">Meloidogyne floridensis</name>
    <dbReference type="NCBI Taxonomy" id="298350"/>
    <lineage>
        <taxon>Eukaryota</taxon>
        <taxon>Metazoa</taxon>
        <taxon>Ecdysozoa</taxon>
        <taxon>Nematoda</taxon>
        <taxon>Chromadorea</taxon>
        <taxon>Rhabditida</taxon>
        <taxon>Tylenchina</taxon>
        <taxon>Tylenchomorpha</taxon>
        <taxon>Tylenchoidea</taxon>
        <taxon>Meloidogynidae</taxon>
        <taxon>Meloidogyninae</taxon>
        <taxon>Meloidogyne</taxon>
    </lineage>
</organism>
<evidence type="ECO:0000256" key="1">
    <source>
        <dbReference type="ARBA" id="ARBA00006395"/>
    </source>
</evidence>
<name>A0A915NR15_9BILA</name>
<dbReference type="Gene3D" id="3.90.280.10">
    <property type="entry name" value="PEBP-like"/>
    <property type="match status" value="1"/>
</dbReference>
<dbReference type="InterPro" id="IPR035810">
    <property type="entry name" value="PEBP_euk"/>
</dbReference>
<dbReference type="GO" id="GO:0031422">
    <property type="term" value="C:RecQ family helicase-topoisomerase III complex"/>
    <property type="evidence" value="ECO:0007669"/>
    <property type="project" value="TreeGrafter"/>
</dbReference>
<reference evidence="6" key="1">
    <citation type="submission" date="2022-11" db="UniProtKB">
        <authorList>
            <consortium name="WormBaseParasite"/>
        </authorList>
    </citation>
    <scope>IDENTIFICATION</scope>
</reference>
<comment type="similarity">
    <text evidence="1">Belongs to the RMI1 family.</text>
</comment>
<dbReference type="Proteomes" id="UP000887560">
    <property type="component" value="Unplaced"/>
</dbReference>
<dbReference type="GO" id="GO:0016604">
    <property type="term" value="C:nuclear body"/>
    <property type="evidence" value="ECO:0007669"/>
    <property type="project" value="TreeGrafter"/>
</dbReference>
<evidence type="ECO:0000256" key="2">
    <source>
        <dbReference type="ARBA" id="ARBA00018987"/>
    </source>
</evidence>
<dbReference type="GO" id="GO:0000712">
    <property type="term" value="P:resolution of meiotic recombination intermediates"/>
    <property type="evidence" value="ECO:0007669"/>
    <property type="project" value="TreeGrafter"/>
</dbReference>
<dbReference type="InterPro" id="IPR036610">
    <property type="entry name" value="PEBP-like_sf"/>
</dbReference>